<dbReference type="EMBL" id="CAJPWZ010000930">
    <property type="protein sequence ID" value="CAG2203732.1"/>
    <property type="molecule type" value="Genomic_DNA"/>
</dbReference>
<name>A0A8S3RF73_MYTED</name>
<evidence type="ECO:0000259" key="6">
    <source>
        <dbReference type="Pfam" id="PF00580"/>
    </source>
</evidence>
<dbReference type="Gene3D" id="3.40.50.300">
    <property type="entry name" value="P-loop containing nucleotide triphosphate hydrolases"/>
    <property type="match status" value="2"/>
</dbReference>
<keyword evidence="3" id="KW-0347">Helicase</keyword>
<comment type="caution">
    <text evidence="7">The sequence shown here is derived from an EMBL/GenBank/DDBJ whole genome shotgun (WGS) entry which is preliminary data.</text>
</comment>
<protein>
    <submittedName>
        <fullName evidence="7">TPR and ankyrin repeat-containing protein 1</fullName>
    </submittedName>
</protein>
<dbReference type="GO" id="GO:0005524">
    <property type="term" value="F:ATP binding"/>
    <property type="evidence" value="ECO:0007669"/>
    <property type="project" value="UniProtKB-KW"/>
</dbReference>
<evidence type="ECO:0000256" key="1">
    <source>
        <dbReference type="ARBA" id="ARBA00022741"/>
    </source>
</evidence>
<evidence type="ECO:0000256" key="4">
    <source>
        <dbReference type="ARBA" id="ARBA00022840"/>
    </source>
</evidence>
<dbReference type="OrthoDB" id="3156807at2759"/>
<sequence length="825" mass="96329">MEYDRSKIQTDVELKKLNDQQTVQIPSVQEEVKQRENTLECTTIKQPEKTQESYLSQIEKLISSISQKTAKWEQLSMEPSKETDVTRKNNRSEDIEESELDGVEFEFTQDTLERKPWEVECTSGVLKSLQSNRILPVFKRRIVKIIDSLASGIYSKVVQAVNDRRENKSRSFDEHTEELRQMFISKNGMLCREVQKNFKSFIDGDEKTSKVFKLRDEDFPNRLQDITEHEYPLFITAKHFWLMLDATLGPPYYFDRHIDGSLKSEIQGWTDIDDMQTILDDEFDSEYSDESESDEDEEELDEHITLHENKRTRTIKIDPRREVTYEVFEAIIWPRLIWKFKKHQRKYHPSLVWTEIMSIIKGSYEAISDGKYLNKIKYFEIGKKQAPAFVDDREILHMFDQTDLVRNLFQRFCKQNIPKWKVHEIYVDEAQDFAQAELFLLIKLCESPHGMFVTGDTAQSIMKGISFRFKDLVSLFRYASKDLPFKTVGVSVLPHRIYELPHNYRSHSGITALATSVLDILKDLFPDSFDSLPSDQCLFEGPNPVLLETVSSDQLSLILCNNKRETSKIEFGAHQVILVVNDKSRDNIPEEMKSGLVLTLYEAKGLEFDDVLLYNLFTDSEATKEWRVVLSFLENLSKNDSNKESRRALQISAGSRPLTFDPKQHKVLNSELKQLYTAITRARQNVWIFDEDKVKRRPMFEYFKALQLVDVVPEGDDVKSFICESTPREWIAEGEKYMQKKNISWLHNASILQVTQEKKTSHMHMNITEMPPSNLKIVQKKKDELYLATIKFLKARKTKEAARCLETAKHFDLAANVYEKKTTGK</sequence>
<dbReference type="InterPro" id="IPR039904">
    <property type="entry name" value="TRANK1"/>
</dbReference>
<dbReference type="Pfam" id="PF00580">
    <property type="entry name" value="UvrD-helicase"/>
    <property type="match status" value="1"/>
</dbReference>
<evidence type="ECO:0000313" key="8">
    <source>
        <dbReference type="Proteomes" id="UP000683360"/>
    </source>
</evidence>
<accession>A0A8S3RF73</accession>
<dbReference type="Proteomes" id="UP000683360">
    <property type="component" value="Unassembled WGS sequence"/>
</dbReference>
<dbReference type="AlphaFoldDB" id="A0A8S3RF73"/>
<evidence type="ECO:0000256" key="3">
    <source>
        <dbReference type="ARBA" id="ARBA00022806"/>
    </source>
</evidence>
<reference evidence="7" key="1">
    <citation type="submission" date="2021-03" db="EMBL/GenBank/DDBJ databases">
        <authorList>
            <person name="Bekaert M."/>
        </authorList>
    </citation>
    <scope>NUCLEOTIDE SEQUENCE</scope>
</reference>
<feature type="compositionally biased region" description="Basic and acidic residues" evidence="5">
    <location>
        <begin position="79"/>
        <end position="93"/>
    </location>
</feature>
<dbReference type="GO" id="GO:0004386">
    <property type="term" value="F:helicase activity"/>
    <property type="evidence" value="ECO:0007669"/>
    <property type="project" value="UniProtKB-KW"/>
</dbReference>
<dbReference type="InterPro" id="IPR027417">
    <property type="entry name" value="P-loop_NTPase"/>
</dbReference>
<dbReference type="SUPFAM" id="SSF52540">
    <property type="entry name" value="P-loop containing nucleoside triphosphate hydrolases"/>
    <property type="match status" value="1"/>
</dbReference>
<organism evidence="7 8">
    <name type="scientific">Mytilus edulis</name>
    <name type="common">Blue mussel</name>
    <dbReference type="NCBI Taxonomy" id="6550"/>
    <lineage>
        <taxon>Eukaryota</taxon>
        <taxon>Metazoa</taxon>
        <taxon>Spiralia</taxon>
        <taxon>Lophotrochozoa</taxon>
        <taxon>Mollusca</taxon>
        <taxon>Bivalvia</taxon>
        <taxon>Autobranchia</taxon>
        <taxon>Pteriomorphia</taxon>
        <taxon>Mytilida</taxon>
        <taxon>Mytiloidea</taxon>
        <taxon>Mytilidae</taxon>
        <taxon>Mytilinae</taxon>
        <taxon>Mytilus</taxon>
    </lineage>
</organism>
<gene>
    <name evidence="7" type="ORF">MEDL_18216</name>
</gene>
<dbReference type="GO" id="GO:0016787">
    <property type="term" value="F:hydrolase activity"/>
    <property type="evidence" value="ECO:0007669"/>
    <property type="project" value="UniProtKB-KW"/>
</dbReference>
<evidence type="ECO:0000256" key="5">
    <source>
        <dbReference type="SAM" id="MobiDB-lite"/>
    </source>
</evidence>
<keyword evidence="1" id="KW-0547">Nucleotide-binding</keyword>
<dbReference type="InterPro" id="IPR014016">
    <property type="entry name" value="UvrD-like_ATP-bd"/>
</dbReference>
<proteinExistence type="predicted"/>
<dbReference type="PANTHER" id="PTHR21529:SF4">
    <property type="entry name" value="TPR AND ANKYRIN REPEAT-CONTAINING PROTEIN 1"/>
    <property type="match status" value="1"/>
</dbReference>
<evidence type="ECO:0000313" key="7">
    <source>
        <dbReference type="EMBL" id="CAG2203732.1"/>
    </source>
</evidence>
<feature type="region of interest" description="Disordered" evidence="5">
    <location>
        <begin position="75"/>
        <end position="96"/>
    </location>
</feature>
<evidence type="ECO:0000256" key="2">
    <source>
        <dbReference type="ARBA" id="ARBA00022801"/>
    </source>
</evidence>
<dbReference type="PANTHER" id="PTHR21529">
    <property type="entry name" value="MAMMARY TURMOR VIRUS RECEPTOR HOMOLOG 1, 2 MTVR1, 2"/>
    <property type="match status" value="1"/>
</dbReference>
<feature type="domain" description="UvrD-like helicase ATP-binding" evidence="6">
    <location>
        <begin position="273"/>
        <end position="461"/>
    </location>
</feature>
<keyword evidence="8" id="KW-1185">Reference proteome</keyword>
<keyword evidence="2" id="KW-0378">Hydrolase</keyword>
<keyword evidence="4" id="KW-0067">ATP-binding</keyword>